<evidence type="ECO:0000259" key="2">
    <source>
        <dbReference type="Pfam" id="PF01738"/>
    </source>
</evidence>
<reference evidence="3" key="1">
    <citation type="journal article" date="2020" name="Fungal Divers.">
        <title>Resolving the Mortierellaceae phylogeny through synthesis of multi-gene phylogenetics and phylogenomics.</title>
        <authorList>
            <person name="Vandepol N."/>
            <person name="Liber J."/>
            <person name="Desiro A."/>
            <person name="Na H."/>
            <person name="Kennedy M."/>
            <person name="Barry K."/>
            <person name="Grigoriev I.V."/>
            <person name="Miller A.N."/>
            <person name="O'Donnell K."/>
            <person name="Stajich J.E."/>
            <person name="Bonito G."/>
        </authorList>
    </citation>
    <scope>NUCLEOTIDE SEQUENCE</scope>
    <source>
        <strain evidence="3">REB-010B</strain>
    </source>
</reference>
<accession>A0A9P6RRY1</accession>
<dbReference type="AlphaFoldDB" id="A0A9P6RRY1"/>
<evidence type="ECO:0000313" key="3">
    <source>
        <dbReference type="EMBL" id="KAG0325196.1"/>
    </source>
</evidence>
<sequence>MARSDVSFQSGNLKLAGHLYVPTTASDGKKLPAVITVHPFGGVKEQTSGVYADVLAQTGDFVALAFDRRHQGASEGEPRQLEDGWGMVEDVKAAVTYLSMLDNVDPNRIGVLGICAGGGYALCATTTDPRIKATATVSGVDIGSFMHTLPRDQMLKMIADGASDRVQYTRTGAVNYVPIVPELNAVTKDTPTLMAEGSEYYLTPRGQYKTSINRTVTWSYDMLAHYDSFKMLDWMVPRPLLFIAGSEADTLGYSEKAFAKAQDPKELFLIQGRTHIDLYDKAVPEVSPKLIDFFTKHL</sequence>
<dbReference type="InterPro" id="IPR051411">
    <property type="entry name" value="Polyketide_trans_af380"/>
</dbReference>
<evidence type="ECO:0000313" key="4">
    <source>
        <dbReference type="Proteomes" id="UP000738325"/>
    </source>
</evidence>
<dbReference type="OrthoDB" id="2498029at2759"/>
<proteinExistence type="inferred from homology"/>
<keyword evidence="4" id="KW-1185">Reference proteome</keyword>
<dbReference type="Gene3D" id="1.10.10.800">
    <property type="match status" value="1"/>
</dbReference>
<protein>
    <recommendedName>
        <fullName evidence="2">Dienelactone hydrolase domain-containing protein</fullName>
    </recommendedName>
</protein>
<evidence type="ECO:0000256" key="1">
    <source>
        <dbReference type="ARBA" id="ARBA00029464"/>
    </source>
</evidence>
<dbReference type="PANTHER" id="PTHR47751:SF1">
    <property type="entry name" value="SUPERFAMILY HYDROLASE, PUTATIVE (AFU_ORTHOLOGUE AFUA_2G16580)-RELATED"/>
    <property type="match status" value="1"/>
</dbReference>
<dbReference type="SUPFAM" id="SSF53474">
    <property type="entry name" value="alpha/beta-Hydrolases"/>
    <property type="match status" value="1"/>
</dbReference>
<comment type="caution">
    <text evidence="3">The sequence shown here is derived from an EMBL/GenBank/DDBJ whole genome shotgun (WGS) entry which is preliminary data.</text>
</comment>
<feature type="domain" description="Dienelactone hydrolase" evidence="2">
    <location>
        <begin position="20"/>
        <end position="139"/>
    </location>
</feature>
<dbReference type="EMBL" id="JAAAIP010000122">
    <property type="protein sequence ID" value="KAG0325196.1"/>
    <property type="molecule type" value="Genomic_DNA"/>
</dbReference>
<dbReference type="Gene3D" id="3.40.50.1820">
    <property type="entry name" value="alpha/beta hydrolase"/>
    <property type="match status" value="1"/>
</dbReference>
<dbReference type="Proteomes" id="UP000738325">
    <property type="component" value="Unassembled WGS sequence"/>
</dbReference>
<dbReference type="Pfam" id="PF01738">
    <property type="entry name" value="DLH"/>
    <property type="match status" value="1"/>
</dbReference>
<name>A0A9P6RRY1_9FUNG</name>
<gene>
    <name evidence="3" type="ORF">BGZ99_000973</name>
</gene>
<organism evidence="3 4">
    <name type="scientific">Dissophora globulifera</name>
    <dbReference type="NCBI Taxonomy" id="979702"/>
    <lineage>
        <taxon>Eukaryota</taxon>
        <taxon>Fungi</taxon>
        <taxon>Fungi incertae sedis</taxon>
        <taxon>Mucoromycota</taxon>
        <taxon>Mortierellomycotina</taxon>
        <taxon>Mortierellomycetes</taxon>
        <taxon>Mortierellales</taxon>
        <taxon>Mortierellaceae</taxon>
        <taxon>Dissophora</taxon>
    </lineage>
</organism>
<dbReference type="InterPro" id="IPR029058">
    <property type="entry name" value="AB_hydrolase_fold"/>
</dbReference>
<dbReference type="GO" id="GO:0016787">
    <property type="term" value="F:hydrolase activity"/>
    <property type="evidence" value="ECO:0007669"/>
    <property type="project" value="InterPro"/>
</dbReference>
<dbReference type="PANTHER" id="PTHR47751">
    <property type="entry name" value="SUPERFAMILY HYDROLASE, PUTATIVE (AFU_ORTHOLOGUE AFUA_2G16580)-RELATED"/>
    <property type="match status" value="1"/>
</dbReference>
<comment type="similarity">
    <text evidence="1">Belongs to the polyketide transferase af380 family.</text>
</comment>
<dbReference type="InterPro" id="IPR002925">
    <property type="entry name" value="Dienelactn_hydro"/>
</dbReference>